<dbReference type="AlphaFoldDB" id="A0AAW0G7Y9"/>
<dbReference type="InterPro" id="IPR011333">
    <property type="entry name" value="SKP1/BTB/POZ_sf"/>
</dbReference>
<evidence type="ECO:0000313" key="1">
    <source>
        <dbReference type="EMBL" id="KAK7686409.1"/>
    </source>
</evidence>
<evidence type="ECO:0008006" key="3">
    <source>
        <dbReference type="Google" id="ProtNLM"/>
    </source>
</evidence>
<name>A0AAW0G7Y9_9APHY</name>
<keyword evidence="2" id="KW-1185">Reference proteome</keyword>
<accession>A0AAW0G7Y9</accession>
<dbReference type="Gene3D" id="3.30.710.10">
    <property type="entry name" value="Potassium Channel Kv1.1, Chain A"/>
    <property type="match status" value="1"/>
</dbReference>
<sequence length="269" mass="30567">MSPSDDTVICSLFNAKDADIIIRSFDGIHFRVYRRDLEAYSEGFVAPPCGNNSPIETVQLSETSGVLKLLLQFMRKQRQPDIKDIEFELLADLAEAAEKYEVYAAIQLCNIYMRNGVSEHPLQVLSYATKHGYADLANECAIHTIGMDVKQVLRCLPPNVHVSWLQFHLRWQNLPHELLRYKSAIQCRRRADGSSPPCTQWSEFYARVAESFARKGLKALRLQMSSIFLDAENATDLSDCSKCMSLANAWRNHAVSLVNHPKYTTFSEC</sequence>
<dbReference type="SUPFAM" id="SSF54695">
    <property type="entry name" value="POZ domain"/>
    <property type="match status" value="1"/>
</dbReference>
<reference evidence="1 2" key="1">
    <citation type="submission" date="2022-09" db="EMBL/GenBank/DDBJ databases">
        <authorList>
            <person name="Palmer J.M."/>
        </authorList>
    </citation>
    <scope>NUCLEOTIDE SEQUENCE [LARGE SCALE GENOMIC DNA]</scope>
    <source>
        <strain evidence="1 2">DSM 7382</strain>
    </source>
</reference>
<organism evidence="1 2">
    <name type="scientific">Cerrena zonata</name>
    <dbReference type="NCBI Taxonomy" id="2478898"/>
    <lineage>
        <taxon>Eukaryota</taxon>
        <taxon>Fungi</taxon>
        <taxon>Dikarya</taxon>
        <taxon>Basidiomycota</taxon>
        <taxon>Agaricomycotina</taxon>
        <taxon>Agaricomycetes</taxon>
        <taxon>Polyporales</taxon>
        <taxon>Cerrenaceae</taxon>
        <taxon>Cerrena</taxon>
    </lineage>
</organism>
<comment type="caution">
    <text evidence="1">The sequence shown here is derived from an EMBL/GenBank/DDBJ whole genome shotgun (WGS) entry which is preliminary data.</text>
</comment>
<dbReference type="EMBL" id="JASBNA010000017">
    <property type="protein sequence ID" value="KAK7686409.1"/>
    <property type="molecule type" value="Genomic_DNA"/>
</dbReference>
<proteinExistence type="predicted"/>
<evidence type="ECO:0000313" key="2">
    <source>
        <dbReference type="Proteomes" id="UP001385951"/>
    </source>
</evidence>
<dbReference type="Proteomes" id="UP001385951">
    <property type="component" value="Unassembled WGS sequence"/>
</dbReference>
<protein>
    <recommendedName>
        <fullName evidence="3">BTB domain-containing protein</fullName>
    </recommendedName>
</protein>
<gene>
    <name evidence="1" type="ORF">QCA50_010633</name>
</gene>